<comment type="caution">
    <text evidence="4">The sequence shown here is derived from an EMBL/GenBank/DDBJ whole genome shotgun (WGS) entry which is preliminary data.</text>
</comment>
<sequence>MTDTGQGRAGPSHRWRPARRIRIRQAAVIVTVVALLAGTAYATGALLSGGDDGSTTGTPLTSAAGPSPTASPTPEPGAGITGPLNLLLVGVDTRISEPGWEPRSDAVLIMHIPKELDRAYLFSLPRDLVVDIPAFPKAGFPGERSKLTHAMSYGSRDPDGREPPSTAQGYELLAATVSRYTRINRFDAGGVLTFGGFDNLVDALGGVDLYIDQRVVSQHRRPDGTHRASGPGGYVGPQMVYEKGQRHLSGWQALDYARQRYITGGDYARQRHQQQLIKAITWKILSQELPRDPVRLDQVLNTLGQAFTFEGRGQRVVDFAFALSALSVEAMTLVSLPGHGVGSGGNYLGEQLDEISRRFLTELRAGNVADFLAANPTLVVPR</sequence>
<dbReference type="InterPro" id="IPR050922">
    <property type="entry name" value="LytR/CpsA/Psr_CW_biosynth"/>
</dbReference>
<dbReference type="PANTHER" id="PTHR33392:SF6">
    <property type="entry name" value="POLYISOPRENYL-TEICHOIC ACID--PEPTIDOGLYCAN TEICHOIC ACID TRANSFERASE TAGU"/>
    <property type="match status" value="1"/>
</dbReference>
<dbReference type="PANTHER" id="PTHR33392">
    <property type="entry name" value="POLYISOPRENYL-TEICHOIC ACID--PEPTIDOGLYCAN TEICHOIC ACID TRANSFERASE TAGU"/>
    <property type="match status" value="1"/>
</dbReference>
<evidence type="ECO:0000313" key="5">
    <source>
        <dbReference type="Proteomes" id="UP001597260"/>
    </source>
</evidence>
<keyword evidence="5" id="KW-1185">Reference proteome</keyword>
<name>A0ABW3YMA6_9ACTN</name>
<feature type="domain" description="Cell envelope-related transcriptional attenuator" evidence="3">
    <location>
        <begin position="103"/>
        <end position="284"/>
    </location>
</feature>
<proteinExistence type="inferred from homology"/>
<reference evidence="5" key="1">
    <citation type="journal article" date="2019" name="Int. J. Syst. Evol. Microbiol.">
        <title>The Global Catalogue of Microorganisms (GCM) 10K type strain sequencing project: providing services to taxonomists for standard genome sequencing and annotation.</title>
        <authorList>
            <consortium name="The Broad Institute Genomics Platform"/>
            <consortium name="The Broad Institute Genome Sequencing Center for Infectious Disease"/>
            <person name="Wu L."/>
            <person name="Ma J."/>
        </authorList>
    </citation>
    <scope>NUCLEOTIDE SEQUENCE [LARGE SCALE GENOMIC DNA]</scope>
    <source>
        <strain evidence="5">JCM 31037</strain>
    </source>
</reference>
<accession>A0ABW3YMA6</accession>
<organism evidence="4 5">
    <name type="scientific">Micromonospora sonneratiae</name>
    <dbReference type="NCBI Taxonomy" id="1184706"/>
    <lineage>
        <taxon>Bacteria</taxon>
        <taxon>Bacillati</taxon>
        <taxon>Actinomycetota</taxon>
        <taxon>Actinomycetes</taxon>
        <taxon>Micromonosporales</taxon>
        <taxon>Micromonosporaceae</taxon>
        <taxon>Micromonospora</taxon>
    </lineage>
</organism>
<evidence type="ECO:0000256" key="2">
    <source>
        <dbReference type="SAM" id="MobiDB-lite"/>
    </source>
</evidence>
<feature type="compositionally biased region" description="Low complexity" evidence="2">
    <location>
        <begin position="50"/>
        <end position="68"/>
    </location>
</feature>
<evidence type="ECO:0000259" key="3">
    <source>
        <dbReference type="Pfam" id="PF03816"/>
    </source>
</evidence>
<dbReference type="NCBIfam" id="TIGR00350">
    <property type="entry name" value="lytR_cpsA_psr"/>
    <property type="match status" value="1"/>
</dbReference>
<evidence type="ECO:0000256" key="1">
    <source>
        <dbReference type="ARBA" id="ARBA00006068"/>
    </source>
</evidence>
<comment type="similarity">
    <text evidence="1">Belongs to the LytR/CpsA/Psr (LCP) family.</text>
</comment>
<dbReference type="Pfam" id="PF03816">
    <property type="entry name" value="LytR_cpsA_psr"/>
    <property type="match status" value="1"/>
</dbReference>
<feature type="region of interest" description="Disordered" evidence="2">
    <location>
        <begin position="50"/>
        <end position="81"/>
    </location>
</feature>
<dbReference type="InterPro" id="IPR004474">
    <property type="entry name" value="LytR_CpsA_psr"/>
</dbReference>
<dbReference type="Proteomes" id="UP001597260">
    <property type="component" value="Unassembled WGS sequence"/>
</dbReference>
<dbReference type="RefSeq" id="WP_377578458.1">
    <property type="nucleotide sequence ID" value="NZ_JBHTMP010000090.1"/>
</dbReference>
<gene>
    <name evidence="4" type="ORF">ACFQ4H_31905</name>
</gene>
<protein>
    <submittedName>
        <fullName evidence="4">LCP family protein</fullName>
    </submittedName>
</protein>
<dbReference type="Gene3D" id="3.40.630.190">
    <property type="entry name" value="LCP protein"/>
    <property type="match status" value="1"/>
</dbReference>
<evidence type="ECO:0000313" key="4">
    <source>
        <dbReference type="EMBL" id="MFD1325696.1"/>
    </source>
</evidence>
<dbReference type="EMBL" id="JBHTMP010000090">
    <property type="protein sequence ID" value="MFD1325696.1"/>
    <property type="molecule type" value="Genomic_DNA"/>
</dbReference>